<evidence type="ECO:0000313" key="2">
    <source>
        <dbReference type="Proteomes" id="UP000630887"/>
    </source>
</evidence>
<protein>
    <submittedName>
        <fullName evidence="1">Uncharacterized protein</fullName>
    </submittedName>
</protein>
<keyword evidence="2" id="KW-1185">Reference proteome</keyword>
<sequence>MLPATLPPAESVIVTDFTSPPLTLVPISALTGWFFAASAGVTASASGSVLAGAGTGADCVGVTKEGDSSPSFEHAVSASGATTASTSAIALLRAIVLRLIAAYPAPQIHTSRNILPHRPNVP</sequence>
<reference evidence="1 2" key="1">
    <citation type="submission" date="2021-01" db="EMBL/GenBank/DDBJ databases">
        <title>Whole genome shotgun sequence of Catellatospora coxensis NBRC 107359.</title>
        <authorList>
            <person name="Komaki H."/>
            <person name="Tamura T."/>
        </authorList>
    </citation>
    <scope>NUCLEOTIDE SEQUENCE [LARGE SCALE GENOMIC DNA]</scope>
    <source>
        <strain evidence="1 2">NBRC 107359</strain>
    </source>
</reference>
<proteinExistence type="predicted"/>
<dbReference type="EMBL" id="BONI01000038">
    <property type="protein sequence ID" value="GIG07722.1"/>
    <property type="molecule type" value="Genomic_DNA"/>
</dbReference>
<comment type="caution">
    <text evidence="1">The sequence shown here is derived from an EMBL/GenBank/DDBJ whole genome shotgun (WGS) entry which is preliminary data.</text>
</comment>
<evidence type="ECO:0000313" key="1">
    <source>
        <dbReference type="EMBL" id="GIG07722.1"/>
    </source>
</evidence>
<accession>A0A8J3KRE5</accession>
<name>A0A8J3KRE5_9ACTN</name>
<organism evidence="1 2">
    <name type="scientific">Catellatospora coxensis</name>
    <dbReference type="NCBI Taxonomy" id="310354"/>
    <lineage>
        <taxon>Bacteria</taxon>
        <taxon>Bacillati</taxon>
        <taxon>Actinomycetota</taxon>
        <taxon>Actinomycetes</taxon>
        <taxon>Micromonosporales</taxon>
        <taxon>Micromonosporaceae</taxon>
        <taxon>Catellatospora</taxon>
    </lineage>
</organism>
<dbReference type="AlphaFoldDB" id="A0A8J3KRE5"/>
<gene>
    <name evidence="1" type="ORF">Cco03nite_44220</name>
</gene>
<dbReference type="Proteomes" id="UP000630887">
    <property type="component" value="Unassembled WGS sequence"/>
</dbReference>